<dbReference type="KEGG" id="prf:PeribacterA2_0301"/>
<dbReference type="Pfam" id="PF03734">
    <property type="entry name" value="YkuD"/>
    <property type="match status" value="1"/>
</dbReference>
<dbReference type="EMBL" id="CP013065">
    <property type="protein sequence ID" value="ALM13000.1"/>
    <property type="molecule type" value="Genomic_DNA"/>
</dbReference>
<evidence type="ECO:0000313" key="11">
    <source>
        <dbReference type="Proteomes" id="UP000069135"/>
    </source>
</evidence>
<comment type="pathway">
    <text evidence="1 6">Cell wall biogenesis; peptidoglycan biosynthesis.</text>
</comment>
<dbReference type="InterPro" id="IPR005490">
    <property type="entry name" value="LD_TPept_cat_dom"/>
</dbReference>
<dbReference type="GO" id="GO:0005576">
    <property type="term" value="C:extracellular region"/>
    <property type="evidence" value="ECO:0007669"/>
    <property type="project" value="TreeGrafter"/>
</dbReference>
<dbReference type="PANTHER" id="PTHR30582:SF2">
    <property type="entry name" value="L,D-TRANSPEPTIDASE YCIB-RELATED"/>
    <property type="match status" value="1"/>
</dbReference>
<keyword evidence="8" id="KW-0732">Signal</keyword>
<dbReference type="STRING" id="1735162.PeribacterB2_0301"/>
<keyword evidence="4 6" id="KW-0573">Peptidoglycan synthesis</keyword>
<dbReference type="CDD" id="cd16913">
    <property type="entry name" value="YkuD_like"/>
    <property type="match status" value="1"/>
</dbReference>
<dbReference type="GO" id="GO:0071972">
    <property type="term" value="F:peptidoglycan L,D-transpeptidase activity"/>
    <property type="evidence" value="ECO:0007669"/>
    <property type="project" value="TreeGrafter"/>
</dbReference>
<keyword evidence="5 6" id="KW-0961">Cell wall biogenesis/degradation</keyword>
<accession>A0A0S1SVY0</accession>
<feature type="active site" description="Nucleophile" evidence="6">
    <location>
        <position position="212"/>
    </location>
</feature>
<feature type="compositionally biased region" description="Polar residues" evidence="7">
    <location>
        <begin position="67"/>
        <end position="76"/>
    </location>
</feature>
<organism evidence="10 11">
    <name type="scientific">Candidatus Peribacter riflensis</name>
    <dbReference type="NCBI Taxonomy" id="1735162"/>
    <lineage>
        <taxon>Bacteria</taxon>
        <taxon>Candidatus Peregrinibacteriota</taxon>
        <taxon>Candidatus Peribacteria</taxon>
        <taxon>Candidatus Peribacterales</taxon>
        <taxon>Candidatus Peribacteraceae</taxon>
        <taxon>Candidatus Peribacter</taxon>
    </lineage>
</organism>
<dbReference type="SUPFAM" id="SSF141523">
    <property type="entry name" value="L,D-transpeptidase catalytic domain-like"/>
    <property type="match status" value="1"/>
</dbReference>
<sequence>MIHLKTALAAITTLLLTGYAAVVIAKEQQTDAGHVVETRVATAASRATPRTYACDISCRLNRRINKKSGSTGSQRADTPFLPSSDIPVTQSTESGATGLLDPTVASGAKAIWIYLGTQEAFLTEYGIIVKTYQISSGAPATPTPRGEFQIYKKEDLRVSGQAVPYRMPKYMSFTKNSAFGLHSLPYLGVSAESSGFWSEALSHIGVPVSHGCVRFLPDEANEIYEWADIGIPVFIQS</sequence>
<dbReference type="GO" id="GO:0018104">
    <property type="term" value="P:peptidoglycan-protein cross-linking"/>
    <property type="evidence" value="ECO:0007669"/>
    <property type="project" value="TreeGrafter"/>
</dbReference>
<dbReference type="PANTHER" id="PTHR30582">
    <property type="entry name" value="L,D-TRANSPEPTIDASE"/>
    <property type="match status" value="1"/>
</dbReference>
<proteinExistence type="predicted"/>
<dbReference type="GO" id="GO:0016740">
    <property type="term" value="F:transferase activity"/>
    <property type="evidence" value="ECO:0007669"/>
    <property type="project" value="UniProtKB-KW"/>
</dbReference>
<evidence type="ECO:0000256" key="1">
    <source>
        <dbReference type="ARBA" id="ARBA00004752"/>
    </source>
</evidence>
<evidence type="ECO:0000256" key="8">
    <source>
        <dbReference type="SAM" id="SignalP"/>
    </source>
</evidence>
<evidence type="ECO:0000256" key="5">
    <source>
        <dbReference type="ARBA" id="ARBA00023316"/>
    </source>
</evidence>
<dbReference type="UniPathway" id="UPA00219"/>
<evidence type="ECO:0000313" key="10">
    <source>
        <dbReference type="EMBL" id="ALM13000.1"/>
    </source>
</evidence>
<feature type="compositionally biased region" description="Polar residues" evidence="7">
    <location>
        <begin position="86"/>
        <end position="95"/>
    </location>
</feature>
<dbReference type="Proteomes" id="UP000069135">
    <property type="component" value="Chromosome"/>
</dbReference>
<dbReference type="GO" id="GO:0008360">
    <property type="term" value="P:regulation of cell shape"/>
    <property type="evidence" value="ECO:0007669"/>
    <property type="project" value="UniProtKB-UniRule"/>
</dbReference>
<dbReference type="PROSITE" id="PS52029">
    <property type="entry name" value="LD_TPASE"/>
    <property type="match status" value="1"/>
</dbReference>
<reference evidence="10 11" key="2">
    <citation type="journal article" date="2016" name="PeerJ">
        <title>Analysis of five complete genome sequences for members of the class Peribacteria in the recently recognized Peregrinibacteria bacterial phylum.</title>
        <authorList>
            <person name="Anantharaman K."/>
            <person name="Brown C.T."/>
            <person name="Burstein D."/>
            <person name="Castelle C.J."/>
            <person name="Probst A.J."/>
            <person name="Thomas B.C."/>
            <person name="Williams K.H."/>
            <person name="Banfield J.F."/>
        </authorList>
    </citation>
    <scope>NUCLEOTIDE SEQUENCE [LARGE SCALE GENOMIC DNA]</scope>
    <source>
        <strain evidence="10">RIFOXYD1_FULL_PER-ii_59_16</strain>
    </source>
</reference>
<evidence type="ECO:0000256" key="2">
    <source>
        <dbReference type="ARBA" id="ARBA00022679"/>
    </source>
</evidence>
<dbReference type="InterPro" id="IPR038063">
    <property type="entry name" value="Transpep_catalytic_dom"/>
</dbReference>
<evidence type="ECO:0000256" key="3">
    <source>
        <dbReference type="ARBA" id="ARBA00022960"/>
    </source>
</evidence>
<protein>
    <submittedName>
        <fullName evidence="10">ErfK/YbiS/YcfS/YnhG family protein</fullName>
    </submittedName>
</protein>
<name>A0A0S1SRE4_9BACT</name>
<gene>
    <name evidence="10" type="ORF">PeribacterD1_0301</name>
</gene>
<accession>A0A0S1SMH7</accession>
<feature type="region of interest" description="Disordered" evidence="7">
    <location>
        <begin position="66"/>
        <end position="99"/>
    </location>
</feature>
<evidence type="ECO:0000256" key="7">
    <source>
        <dbReference type="SAM" id="MobiDB-lite"/>
    </source>
</evidence>
<dbReference type="InterPro" id="IPR050979">
    <property type="entry name" value="LD-transpeptidase"/>
</dbReference>
<keyword evidence="3 6" id="KW-0133">Cell shape</keyword>
<feature type="active site" description="Proton donor/acceptor" evidence="6">
    <location>
        <position position="182"/>
    </location>
</feature>
<keyword evidence="2" id="KW-0808">Transferase</keyword>
<dbReference type="AlphaFoldDB" id="A0A0S1SRE4"/>
<evidence type="ECO:0000256" key="6">
    <source>
        <dbReference type="PROSITE-ProRule" id="PRU01373"/>
    </source>
</evidence>
<feature type="chain" id="PRO_5009797881" evidence="8">
    <location>
        <begin position="26"/>
        <end position="237"/>
    </location>
</feature>
<dbReference type="Gene3D" id="2.40.440.10">
    <property type="entry name" value="L,D-transpeptidase catalytic domain-like"/>
    <property type="match status" value="1"/>
</dbReference>
<dbReference type="GO" id="GO:0071555">
    <property type="term" value="P:cell wall organization"/>
    <property type="evidence" value="ECO:0007669"/>
    <property type="project" value="UniProtKB-UniRule"/>
</dbReference>
<reference evidence="11" key="1">
    <citation type="submission" date="2015-10" db="EMBL/GenBank/DDBJ databases">
        <title>Analysis of five complete genome sequences for members of the class Peribacteria in the recently recognized Peregrinibacteria bacterial phylum.</title>
        <authorList>
            <person name="Anantharaman K."/>
            <person name="Brown C.T."/>
            <person name="Burstein D."/>
            <person name="Castelle C.J."/>
            <person name="Probst A.J."/>
            <person name="Thomas B.C."/>
            <person name="Williams K.H."/>
            <person name="Banfield J.F."/>
        </authorList>
    </citation>
    <scope>NUCLEOTIDE SEQUENCE [LARGE SCALE GENOMIC DNA]</scope>
</reference>
<evidence type="ECO:0000259" key="9">
    <source>
        <dbReference type="PROSITE" id="PS52029"/>
    </source>
</evidence>
<accession>A0A0S1SLP3</accession>
<feature type="signal peptide" evidence="8">
    <location>
        <begin position="1"/>
        <end position="25"/>
    </location>
</feature>
<feature type="domain" description="L,D-TPase catalytic" evidence="9">
    <location>
        <begin position="109"/>
        <end position="236"/>
    </location>
</feature>
<accession>A0A0S1SRE4</accession>
<evidence type="ECO:0000256" key="4">
    <source>
        <dbReference type="ARBA" id="ARBA00022984"/>
    </source>
</evidence>
<accession>A0A0S1SK24</accession>